<evidence type="ECO:0000313" key="1">
    <source>
        <dbReference type="EMBL" id="KAE9397905.1"/>
    </source>
</evidence>
<accession>A0A6A4HM20</accession>
<gene>
    <name evidence="1" type="ORF">BT96DRAFT_995336</name>
</gene>
<dbReference type="EMBL" id="ML769490">
    <property type="protein sequence ID" value="KAE9397905.1"/>
    <property type="molecule type" value="Genomic_DNA"/>
</dbReference>
<organism evidence="1 2">
    <name type="scientific">Gymnopus androsaceus JB14</name>
    <dbReference type="NCBI Taxonomy" id="1447944"/>
    <lineage>
        <taxon>Eukaryota</taxon>
        <taxon>Fungi</taxon>
        <taxon>Dikarya</taxon>
        <taxon>Basidiomycota</taxon>
        <taxon>Agaricomycotina</taxon>
        <taxon>Agaricomycetes</taxon>
        <taxon>Agaricomycetidae</taxon>
        <taxon>Agaricales</taxon>
        <taxon>Marasmiineae</taxon>
        <taxon>Omphalotaceae</taxon>
        <taxon>Gymnopus</taxon>
    </lineage>
</organism>
<dbReference type="Proteomes" id="UP000799118">
    <property type="component" value="Unassembled WGS sequence"/>
</dbReference>
<keyword evidence="2" id="KW-1185">Reference proteome</keyword>
<protein>
    <submittedName>
        <fullName evidence="1">Uncharacterized protein</fullName>
    </submittedName>
</protein>
<name>A0A6A4HM20_9AGAR</name>
<reference evidence="1" key="1">
    <citation type="journal article" date="2019" name="Environ. Microbiol.">
        <title>Fungal ecological strategies reflected in gene transcription - a case study of two litter decomposers.</title>
        <authorList>
            <person name="Barbi F."/>
            <person name="Kohler A."/>
            <person name="Barry K."/>
            <person name="Baskaran P."/>
            <person name="Daum C."/>
            <person name="Fauchery L."/>
            <person name="Ihrmark K."/>
            <person name="Kuo A."/>
            <person name="LaButti K."/>
            <person name="Lipzen A."/>
            <person name="Morin E."/>
            <person name="Grigoriev I.V."/>
            <person name="Henrissat B."/>
            <person name="Lindahl B."/>
            <person name="Martin F."/>
        </authorList>
    </citation>
    <scope>NUCLEOTIDE SEQUENCE</scope>
    <source>
        <strain evidence="1">JB14</strain>
    </source>
</reference>
<dbReference type="AlphaFoldDB" id="A0A6A4HM20"/>
<proteinExistence type="predicted"/>
<sequence>MLQNMQNQLNALQTQLNEEWHQADIAENNLQMERLLHCGSRSHCYSHCHHSSPTPSPSPSHVDSIAPILLLHPQPCASHVNAVTLIPLLHHQESHVPFSWLFLFSHFSIHLQEIPDKKTIHGTLVHLSSPQQTSISLPMQPIATEVDAAESNPSNALPTMASSSRVNLEALAGLASQLPPDP</sequence>
<evidence type="ECO:0000313" key="2">
    <source>
        <dbReference type="Proteomes" id="UP000799118"/>
    </source>
</evidence>